<gene>
    <name evidence="1" type="ORF">PFR002_LOCUS7312</name>
</gene>
<dbReference type="Proteomes" id="UP001159659">
    <property type="component" value="Unassembled WGS sequence"/>
</dbReference>
<accession>A0AAV0UCN2</accession>
<sequence>MIDAHMTSNEFYHAIKHTARRRSPGPMACRLKNYQLFPRQHLTKFFYTEVFKANFRHWVRTLFKRTMVQIVINNSRSDFFVWELGFGKVILPLSPGLFVLFVEPLLCYIRAVNDGFAIKLRDVTPSA</sequence>
<evidence type="ECO:0000313" key="1">
    <source>
        <dbReference type="EMBL" id="CAI5733853.1"/>
    </source>
</evidence>
<protein>
    <submittedName>
        <fullName evidence="1">Uncharacterized protein</fullName>
    </submittedName>
</protein>
<dbReference type="AlphaFoldDB" id="A0AAV0UCN2"/>
<name>A0AAV0UCN2_9STRA</name>
<dbReference type="EMBL" id="CANTFK010000943">
    <property type="protein sequence ID" value="CAI5733853.1"/>
    <property type="molecule type" value="Genomic_DNA"/>
</dbReference>
<evidence type="ECO:0000313" key="2">
    <source>
        <dbReference type="Proteomes" id="UP001159659"/>
    </source>
</evidence>
<reference evidence="1" key="1">
    <citation type="submission" date="2022-12" db="EMBL/GenBank/DDBJ databases">
        <authorList>
            <person name="Webb A."/>
        </authorList>
    </citation>
    <scope>NUCLEOTIDE SEQUENCE</scope>
    <source>
        <strain evidence="1">Pf2</strain>
    </source>
</reference>
<proteinExistence type="predicted"/>
<organism evidence="1 2">
    <name type="scientific">Peronospora farinosa</name>
    <dbReference type="NCBI Taxonomy" id="134698"/>
    <lineage>
        <taxon>Eukaryota</taxon>
        <taxon>Sar</taxon>
        <taxon>Stramenopiles</taxon>
        <taxon>Oomycota</taxon>
        <taxon>Peronosporomycetes</taxon>
        <taxon>Peronosporales</taxon>
        <taxon>Peronosporaceae</taxon>
        <taxon>Peronospora</taxon>
    </lineage>
</organism>
<comment type="caution">
    <text evidence="1">The sequence shown here is derived from an EMBL/GenBank/DDBJ whole genome shotgun (WGS) entry which is preliminary data.</text>
</comment>